<dbReference type="InterPro" id="IPR032675">
    <property type="entry name" value="LRR_dom_sf"/>
</dbReference>
<dbReference type="PROSITE" id="PS50181">
    <property type="entry name" value="FBOX"/>
    <property type="match status" value="1"/>
</dbReference>
<evidence type="ECO:0000313" key="2">
    <source>
        <dbReference type="EMBL" id="KAF7311850.1"/>
    </source>
</evidence>
<dbReference type="AlphaFoldDB" id="A0A8H6T6L2"/>
<dbReference type="GeneID" id="59341379"/>
<dbReference type="SUPFAM" id="SSF52047">
    <property type="entry name" value="RNI-like"/>
    <property type="match status" value="1"/>
</dbReference>
<keyword evidence="3" id="KW-1185">Reference proteome</keyword>
<gene>
    <name evidence="2" type="ORF">MIND_00195700</name>
</gene>
<dbReference type="OrthoDB" id="3030322at2759"/>
<dbReference type="Proteomes" id="UP000636479">
    <property type="component" value="Unassembled WGS sequence"/>
</dbReference>
<dbReference type="Gene3D" id="3.80.10.10">
    <property type="entry name" value="Ribonuclease Inhibitor"/>
    <property type="match status" value="1"/>
</dbReference>
<dbReference type="RefSeq" id="XP_037223958.1">
    <property type="nucleotide sequence ID" value="XM_037358863.1"/>
</dbReference>
<evidence type="ECO:0000313" key="3">
    <source>
        <dbReference type="Proteomes" id="UP000636479"/>
    </source>
</evidence>
<name>A0A8H6T6L2_9AGAR</name>
<sequence length="460" mass="51685">MLPNELFDETLQHLPPMHLKSVALASRRLHMLVQPFLFREARLFVHSLAPGEGRRLLGRANEYDETMERIVFFTSHGVARHVRVLHVWAQNNREYDSQGDEGTHLPRDLLFSALPKFVRLQRLIAHAVIFSRSTLMKLATVPRPFSLELDMCCFQVGPGDDPIALANTVRVSALKLEYIKAPWSWLGVCKPEALRTIDWNICELVDGEDSESEKIVLPRVTTINMQFHSLEDLSESNWQLMKRCFPALQRLHITSAWKFDPEEEVLQAVPPLCPPLQHFGALRELRTPCAMLPVLLPGSAINTLHITEDNASDLLAVLQRVEKRIPSTITTLTFNGVRQGKLDMWPALLLPFSSLQVLNCSGCFQPEEAEEPAVLTAQISDFISGLPSLLPPSLTHLKFTLICPTPEGLTLPSLPTTQSLQTQLIERCARLKQITVQLHPEVFLLEWTAGSAAGESDQST</sequence>
<organism evidence="2 3">
    <name type="scientific">Mycena indigotica</name>
    <dbReference type="NCBI Taxonomy" id="2126181"/>
    <lineage>
        <taxon>Eukaryota</taxon>
        <taxon>Fungi</taxon>
        <taxon>Dikarya</taxon>
        <taxon>Basidiomycota</taxon>
        <taxon>Agaricomycotina</taxon>
        <taxon>Agaricomycetes</taxon>
        <taxon>Agaricomycetidae</taxon>
        <taxon>Agaricales</taxon>
        <taxon>Marasmiineae</taxon>
        <taxon>Mycenaceae</taxon>
        <taxon>Mycena</taxon>
    </lineage>
</organism>
<evidence type="ECO:0000259" key="1">
    <source>
        <dbReference type="PROSITE" id="PS50181"/>
    </source>
</evidence>
<protein>
    <recommendedName>
        <fullName evidence="1">F-box domain-containing protein</fullName>
    </recommendedName>
</protein>
<dbReference type="InterPro" id="IPR001810">
    <property type="entry name" value="F-box_dom"/>
</dbReference>
<dbReference type="EMBL" id="JACAZF010000002">
    <property type="protein sequence ID" value="KAF7311850.1"/>
    <property type="molecule type" value="Genomic_DNA"/>
</dbReference>
<feature type="domain" description="F-box" evidence="1">
    <location>
        <begin position="1"/>
        <end position="41"/>
    </location>
</feature>
<comment type="caution">
    <text evidence="2">The sequence shown here is derived from an EMBL/GenBank/DDBJ whole genome shotgun (WGS) entry which is preliminary data.</text>
</comment>
<proteinExistence type="predicted"/>
<reference evidence="2" key="1">
    <citation type="submission" date="2020-05" db="EMBL/GenBank/DDBJ databases">
        <title>Mycena genomes resolve the evolution of fungal bioluminescence.</title>
        <authorList>
            <person name="Tsai I.J."/>
        </authorList>
    </citation>
    <scope>NUCLEOTIDE SEQUENCE</scope>
    <source>
        <strain evidence="2">171206Taipei</strain>
    </source>
</reference>
<accession>A0A8H6T6L2</accession>